<dbReference type="RefSeq" id="YP_010755717.1">
    <property type="nucleotide sequence ID" value="NC_073473.1"/>
</dbReference>
<dbReference type="GeneID" id="80020387"/>
<feature type="transmembrane region" description="Helical" evidence="1">
    <location>
        <begin position="70"/>
        <end position="87"/>
    </location>
</feature>
<keyword evidence="1" id="KW-0472">Membrane</keyword>
<name>A0A7T0M154_9CAUD</name>
<organism evidence="2 3">
    <name type="scientific">Streptomyces phage TurkishDelight</name>
    <dbReference type="NCBI Taxonomy" id="2793708"/>
    <lineage>
        <taxon>Viruses</taxon>
        <taxon>Duplodnaviria</taxon>
        <taxon>Heunggongvirae</taxon>
        <taxon>Uroviricota</taxon>
        <taxon>Caudoviricetes</taxon>
        <taxon>Dolmabahcevirus</taxon>
        <taxon>Dolmabahcevirus turkishdelight</taxon>
    </lineage>
</organism>
<keyword evidence="3" id="KW-1185">Reference proteome</keyword>
<keyword evidence="1" id="KW-0812">Transmembrane</keyword>
<accession>A0A7T0M154</accession>
<dbReference type="EMBL" id="MW291017">
    <property type="protein sequence ID" value="QPL14130.1"/>
    <property type="molecule type" value="Genomic_DNA"/>
</dbReference>
<proteinExistence type="predicted"/>
<evidence type="ECO:0000256" key="1">
    <source>
        <dbReference type="SAM" id="Phobius"/>
    </source>
</evidence>
<gene>
    <name evidence="2" type="primary">101</name>
    <name evidence="2" type="ORF">SEA_TURKISHDELIGHT_101</name>
</gene>
<evidence type="ECO:0000313" key="3">
    <source>
        <dbReference type="Proteomes" id="UP000595090"/>
    </source>
</evidence>
<protein>
    <submittedName>
        <fullName evidence="2">Membrane protein</fullName>
    </submittedName>
</protein>
<dbReference type="Proteomes" id="UP000595090">
    <property type="component" value="Segment"/>
</dbReference>
<evidence type="ECO:0000313" key="2">
    <source>
        <dbReference type="EMBL" id="QPL14130.1"/>
    </source>
</evidence>
<keyword evidence="1" id="KW-1133">Transmembrane helix</keyword>
<reference evidence="2 3" key="1">
    <citation type="submission" date="2020-11" db="EMBL/GenBank/DDBJ databases">
        <authorList>
            <person name="Asamoah-Frimpong E.A."/>
            <person name="Attaran A."/>
            <person name="Berhane B."/>
            <person name="Boone B.K."/>
            <person name="Cesta G."/>
            <person name="Chorbajian C."/>
            <person name="Cowan J.T."/>
            <person name="Datu D.V."/>
            <person name="Der L."/>
            <person name="Egbunine A.O."/>
            <person name="Giampietro H."/>
            <person name="Gunnison R.P."/>
            <person name="Joseph M.A."/>
            <person name="Kiewe T."/>
            <person name="Oboh E.C."/>
            <person name="O'Neill K."/>
            <person name="Oxlaj J.A."/>
            <person name="Patel A.K."/>
            <person name="Saqaf K."/>
            <person name="Vuong K."/>
            <person name="Walker C."/>
            <person name="Wikina T."/>
            <person name="Yan T."/>
            <person name="Avazpour P."/>
            <person name="Kim F.M."/>
            <person name="Mason K.J."/>
            <person name="Nguyen D.A."/>
            <person name="Pettit S.M."/>
            <person name="Zhou O.J."/>
            <person name="Brissett D.L."/>
            <person name="Gualtieri C."/>
            <person name="Hufford T.M."/>
            <person name="Ko J.M."/>
            <person name="Novak J.K."/>
            <person name="Smith Z.M."/>
            <person name="Erill I."/>
            <person name="Caruso S.M."/>
            <person name="Garlena R.A."/>
            <person name="Russell D.A."/>
            <person name="Pope W.H."/>
            <person name="Jacobs-Sera D."/>
            <person name="Hatfull G.F."/>
        </authorList>
    </citation>
    <scope>NUCLEOTIDE SEQUENCE [LARGE SCALE GENOMIC DNA]</scope>
</reference>
<dbReference type="KEGG" id="vg:80020387"/>
<sequence>MDGRRTAMWWAPRAYRCERCAETSPEVYSRRELDDLRYAHRVEAHGGFIPDGEVILQPDRMSLAELPMEQRVIGVIILAVVLVSLLVKAV</sequence>